<organism evidence="2">
    <name type="scientific">marine metagenome</name>
    <dbReference type="NCBI Taxonomy" id="408172"/>
    <lineage>
        <taxon>unclassified sequences</taxon>
        <taxon>metagenomes</taxon>
        <taxon>ecological metagenomes</taxon>
    </lineage>
</organism>
<feature type="region of interest" description="Disordered" evidence="1">
    <location>
        <begin position="1"/>
        <end position="25"/>
    </location>
</feature>
<sequence>PTVPTFTRKERSPSRPAVPTATAHY</sequence>
<dbReference type="AlphaFoldDB" id="A0A383AJR9"/>
<proteinExistence type="predicted"/>
<protein>
    <submittedName>
        <fullName evidence="2">Uncharacterized protein</fullName>
    </submittedName>
</protein>
<reference evidence="2" key="1">
    <citation type="submission" date="2018-05" db="EMBL/GenBank/DDBJ databases">
        <authorList>
            <person name="Lanie J.A."/>
            <person name="Ng W.-L."/>
            <person name="Kazmierczak K.M."/>
            <person name="Andrzejewski T.M."/>
            <person name="Davidsen T.M."/>
            <person name="Wayne K.J."/>
            <person name="Tettelin H."/>
            <person name="Glass J.I."/>
            <person name="Rusch D."/>
            <person name="Podicherti R."/>
            <person name="Tsui H.-C.T."/>
            <person name="Winkler M.E."/>
        </authorList>
    </citation>
    <scope>NUCLEOTIDE SEQUENCE</scope>
</reference>
<name>A0A383AJR9_9ZZZZ</name>
<feature type="non-terminal residue" evidence="2">
    <location>
        <position position="25"/>
    </location>
</feature>
<gene>
    <name evidence="2" type="ORF">METZ01_LOCUS460687</name>
</gene>
<accession>A0A383AJR9</accession>
<dbReference type="EMBL" id="UINC01192604">
    <property type="protein sequence ID" value="SVE07833.1"/>
    <property type="molecule type" value="Genomic_DNA"/>
</dbReference>
<feature type="non-terminal residue" evidence="2">
    <location>
        <position position="1"/>
    </location>
</feature>
<evidence type="ECO:0000313" key="2">
    <source>
        <dbReference type="EMBL" id="SVE07833.1"/>
    </source>
</evidence>
<evidence type="ECO:0000256" key="1">
    <source>
        <dbReference type="SAM" id="MobiDB-lite"/>
    </source>
</evidence>